<comment type="caution">
    <text evidence="2">The sequence shown here is derived from an EMBL/GenBank/DDBJ whole genome shotgun (WGS) entry which is preliminary data.</text>
</comment>
<feature type="region of interest" description="Disordered" evidence="1">
    <location>
        <begin position="32"/>
        <end position="111"/>
    </location>
</feature>
<evidence type="ECO:0000256" key="1">
    <source>
        <dbReference type="SAM" id="MobiDB-lite"/>
    </source>
</evidence>
<proteinExistence type="predicted"/>
<dbReference type="Proteomes" id="UP001432146">
    <property type="component" value="Unassembled WGS sequence"/>
</dbReference>
<protein>
    <submittedName>
        <fullName evidence="2">Uncharacterized protein</fullName>
    </submittedName>
</protein>
<organism evidence="2 3">
    <name type="scientific">Tetragonisca angustula</name>
    <dbReference type="NCBI Taxonomy" id="166442"/>
    <lineage>
        <taxon>Eukaryota</taxon>
        <taxon>Metazoa</taxon>
        <taxon>Ecdysozoa</taxon>
        <taxon>Arthropoda</taxon>
        <taxon>Hexapoda</taxon>
        <taxon>Insecta</taxon>
        <taxon>Pterygota</taxon>
        <taxon>Neoptera</taxon>
        <taxon>Endopterygota</taxon>
        <taxon>Hymenoptera</taxon>
        <taxon>Apocrita</taxon>
        <taxon>Aculeata</taxon>
        <taxon>Apoidea</taxon>
        <taxon>Anthophila</taxon>
        <taxon>Apidae</taxon>
        <taxon>Tetragonisca</taxon>
    </lineage>
</organism>
<evidence type="ECO:0000313" key="3">
    <source>
        <dbReference type="Proteomes" id="UP001432146"/>
    </source>
</evidence>
<dbReference type="EMBL" id="JAWNGG020000095">
    <property type="protein sequence ID" value="KAK9302501.1"/>
    <property type="molecule type" value="Genomic_DNA"/>
</dbReference>
<dbReference type="AlphaFoldDB" id="A0AAW1A0I8"/>
<sequence>MSRATSPERTTSPSLMDEMRAMREAIAKLAVYTEEENRKRQKEIDDPGRNTLGLVTEDESPAERPLPPRQQSDDDDNTTDEERLSNKAYFNETSRRRNASPNESSRRHESI</sequence>
<feature type="compositionally biased region" description="Basic and acidic residues" evidence="1">
    <location>
        <begin position="35"/>
        <end position="48"/>
    </location>
</feature>
<gene>
    <name evidence="2" type="ORF">QLX08_005560</name>
</gene>
<evidence type="ECO:0000313" key="2">
    <source>
        <dbReference type="EMBL" id="KAK9302501.1"/>
    </source>
</evidence>
<reference evidence="2 3" key="1">
    <citation type="submission" date="2024-05" db="EMBL/GenBank/DDBJ databases">
        <title>The nuclear and mitochondrial genome assemblies of Tetragonisca angustula (Apidae: Meliponini), a tiny yet remarkable pollinator in the Neotropics.</title>
        <authorList>
            <person name="Ferrari R."/>
            <person name="Ricardo P.C."/>
            <person name="Dias F.C."/>
            <person name="Araujo N.S."/>
            <person name="Soares D.O."/>
            <person name="Zhou Q.-S."/>
            <person name="Zhu C.-D."/>
            <person name="Coutinho L."/>
            <person name="Airas M.C."/>
            <person name="Batista T.M."/>
        </authorList>
    </citation>
    <scope>NUCLEOTIDE SEQUENCE [LARGE SCALE GENOMIC DNA]</scope>
    <source>
        <strain evidence="2">ASF017062</strain>
        <tissue evidence="2">Abdomen</tissue>
    </source>
</reference>
<accession>A0AAW1A0I8</accession>
<keyword evidence="3" id="KW-1185">Reference proteome</keyword>
<name>A0AAW1A0I8_9HYME</name>